<comment type="caution">
    <text evidence="2">The sequence shown here is derived from an EMBL/GenBank/DDBJ whole genome shotgun (WGS) entry which is preliminary data.</text>
</comment>
<keyword evidence="1" id="KW-0812">Transmembrane</keyword>
<keyword evidence="3" id="KW-1185">Reference proteome</keyword>
<evidence type="ECO:0000313" key="2">
    <source>
        <dbReference type="EMBL" id="KOY16356.1"/>
    </source>
</evidence>
<dbReference type="AlphaFoldDB" id="A0A0M9BQN4"/>
<evidence type="ECO:0000256" key="1">
    <source>
        <dbReference type="SAM" id="Phobius"/>
    </source>
</evidence>
<feature type="transmembrane region" description="Helical" evidence="1">
    <location>
        <begin position="69"/>
        <end position="94"/>
    </location>
</feature>
<keyword evidence="1" id="KW-1133">Transmembrane helix</keyword>
<dbReference type="OrthoDB" id="2611533at2"/>
<protein>
    <submittedName>
        <fullName evidence="2">Uncharacterized protein</fullName>
    </submittedName>
</protein>
<feature type="transmembrane region" description="Helical" evidence="1">
    <location>
        <begin position="39"/>
        <end position="57"/>
    </location>
</feature>
<dbReference type="RefSeq" id="WP_053780798.1">
    <property type="nucleotide sequence ID" value="NZ_LITU01000053.1"/>
</dbReference>
<dbReference type="EMBL" id="LITU01000053">
    <property type="protein sequence ID" value="KOY16356.1"/>
    <property type="molecule type" value="Genomic_DNA"/>
</dbReference>
<evidence type="ECO:0000313" key="3">
    <source>
        <dbReference type="Proteomes" id="UP000037688"/>
    </source>
</evidence>
<keyword evidence="1" id="KW-0472">Membrane</keyword>
<reference evidence="2 3" key="1">
    <citation type="submission" date="2015-08" db="EMBL/GenBank/DDBJ databases">
        <title>Draft genome sequence of cellulolytic and xylanolytic Paenibacillus sp. A59, isolated from a decaying forest soil from Patagonia, Argentina.</title>
        <authorList>
            <person name="Ghio S."/>
            <person name="Caceres A.M."/>
            <person name="Talia P."/>
            <person name="Grasso D."/>
            <person name="Campos E."/>
        </authorList>
    </citation>
    <scope>NUCLEOTIDE SEQUENCE [LARGE SCALE GENOMIC DNA]</scope>
    <source>
        <strain evidence="2 3">A59</strain>
    </source>
</reference>
<accession>A0A0M9BQN4</accession>
<organism evidence="2 3">
    <name type="scientific">Paenibacillus xylanivorans</name>
    <dbReference type="NCBI Taxonomy" id="1705561"/>
    <lineage>
        <taxon>Bacteria</taxon>
        <taxon>Bacillati</taxon>
        <taxon>Bacillota</taxon>
        <taxon>Bacilli</taxon>
        <taxon>Bacillales</taxon>
        <taxon>Paenibacillaceae</taxon>
        <taxon>Paenibacillus</taxon>
    </lineage>
</organism>
<dbReference type="Proteomes" id="UP000037688">
    <property type="component" value="Unassembled WGS sequence"/>
</dbReference>
<feature type="transmembrane region" description="Helical" evidence="1">
    <location>
        <begin position="106"/>
        <end position="127"/>
    </location>
</feature>
<name>A0A0M9BQN4_9BACL</name>
<sequence>MIIKRSNLFILNVIYLICMLVSSVVSFTVFSHAIVSFPFWMNLVASYFAITAIWIYIRHVMLHMDRFKQLVPGYTALGIVLVMYLICVMIYSLFTGLADHGLRWFVLLHTVTAALAVILCGIMLIYIRSTSHHEADEQMKTANLRSIENALQQLLHTMEDDSILTMEEDRKALQSLVELVKYSDPITPVSLEYSDRQILIDIELLNGEIATQYAAGGLIDSERLTSQLSRLKSRLKERNQQIMRSKS</sequence>
<proteinExistence type="predicted"/>
<feature type="transmembrane region" description="Helical" evidence="1">
    <location>
        <begin position="12"/>
        <end position="33"/>
    </location>
</feature>
<gene>
    <name evidence="2" type="ORF">AMS66_10810</name>
</gene>
<dbReference type="PATRIC" id="fig|1705561.3.peg.2024"/>